<reference evidence="1" key="1">
    <citation type="submission" date="2014-09" db="EMBL/GenBank/DDBJ databases">
        <authorList>
            <person name="Magalhaes I.L.F."/>
            <person name="Oliveira U."/>
            <person name="Santos F.R."/>
            <person name="Vidigal T.H.D.A."/>
            <person name="Brescovit A.D."/>
            <person name="Santos A.J."/>
        </authorList>
    </citation>
    <scope>NUCLEOTIDE SEQUENCE</scope>
    <source>
        <tissue evidence="1">Shoot tissue taken approximately 20 cm above the soil surface</tissue>
    </source>
</reference>
<name>A0A0A9C5H7_ARUDO</name>
<reference evidence="1" key="2">
    <citation type="journal article" date="2015" name="Data Brief">
        <title>Shoot transcriptome of the giant reed, Arundo donax.</title>
        <authorList>
            <person name="Barrero R.A."/>
            <person name="Guerrero F.D."/>
            <person name="Moolhuijzen P."/>
            <person name="Goolsby J.A."/>
            <person name="Tidwell J."/>
            <person name="Bellgard S.E."/>
            <person name="Bellgard M.I."/>
        </authorList>
    </citation>
    <scope>NUCLEOTIDE SEQUENCE</scope>
    <source>
        <tissue evidence="1">Shoot tissue taken approximately 20 cm above the soil surface</tissue>
    </source>
</reference>
<sequence length="39" mass="4405">MERTNVVNTSLCRTFIFFSIFGCSLSHENDLSHLTILSA</sequence>
<dbReference type="AlphaFoldDB" id="A0A0A9C5H7"/>
<organism evidence="1">
    <name type="scientific">Arundo donax</name>
    <name type="common">Giant reed</name>
    <name type="synonym">Donax arundinaceus</name>
    <dbReference type="NCBI Taxonomy" id="35708"/>
    <lineage>
        <taxon>Eukaryota</taxon>
        <taxon>Viridiplantae</taxon>
        <taxon>Streptophyta</taxon>
        <taxon>Embryophyta</taxon>
        <taxon>Tracheophyta</taxon>
        <taxon>Spermatophyta</taxon>
        <taxon>Magnoliopsida</taxon>
        <taxon>Liliopsida</taxon>
        <taxon>Poales</taxon>
        <taxon>Poaceae</taxon>
        <taxon>PACMAD clade</taxon>
        <taxon>Arundinoideae</taxon>
        <taxon>Arundineae</taxon>
        <taxon>Arundo</taxon>
    </lineage>
</organism>
<proteinExistence type="predicted"/>
<dbReference type="EMBL" id="GBRH01227054">
    <property type="protein sequence ID" value="JAD70841.1"/>
    <property type="molecule type" value="Transcribed_RNA"/>
</dbReference>
<accession>A0A0A9C5H7</accession>
<protein>
    <submittedName>
        <fullName evidence="1">Uncharacterized protein</fullName>
    </submittedName>
</protein>
<evidence type="ECO:0000313" key="1">
    <source>
        <dbReference type="EMBL" id="JAD70841.1"/>
    </source>
</evidence>